<dbReference type="EMBL" id="ASPP01008549">
    <property type="protein sequence ID" value="ETO25424.1"/>
    <property type="molecule type" value="Genomic_DNA"/>
</dbReference>
<reference evidence="2 3" key="1">
    <citation type="journal article" date="2013" name="Curr. Biol.">
        <title>The Genome of the Foraminiferan Reticulomyxa filosa.</title>
        <authorList>
            <person name="Glockner G."/>
            <person name="Hulsmann N."/>
            <person name="Schleicher M."/>
            <person name="Noegel A.A."/>
            <person name="Eichinger L."/>
            <person name="Gallinger C."/>
            <person name="Pawlowski J."/>
            <person name="Sierra R."/>
            <person name="Euteneuer U."/>
            <person name="Pillet L."/>
            <person name="Moustafa A."/>
            <person name="Platzer M."/>
            <person name="Groth M."/>
            <person name="Szafranski K."/>
            <person name="Schliwa M."/>
        </authorList>
    </citation>
    <scope>NUCLEOTIDE SEQUENCE [LARGE SCALE GENOMIC DNA]</scope>
</reference>
<accession>X6NI98</accession>
<name>X6NI98_RETFI</name>
<organism evidence="2 3">
    <name type="scientific">Reticulomyxa filosa</name>
    <dbReference type="NCBI Taxonomy" id="46433"/>
    <lineage>
        <taxon>Eukaryota</taxon>
        <taxon>Sar</taxon>
        <taxon>Rhizaria</taxon>
        <taxon>Retaria</taxon>
        <taxon>Foraminifera</taxon>
        <taxon>Monothalamids</taxon>
        <taxon>Reticulomyxidae</taxon>
        <taxon>Reticulomyxa</taxon>
    </lineage>
</organism>
<comment type="caution">
    <text evidence="2">The sequence shown here is derived from an EMBL/GenBank/DDBJ whole genome shotgun (WGS) entry which is preliminary data.</text>
</comment>
<proteinExistence type="predicted"/>
<protein>
    <submittedName>
        <fullName evidence="2">Uncharacterized protein</fullName>
    </submittedName>
</protein>
<sequence>MLEVCSSFEKKAESLYQQMKMFTLDISPDTNETDDARGLHPIGGAEMQKENLRRQLQSRQRQLRLLQQLNAEILKEKDFNEQTIKRFADDESIIDQMKILRLKDDPTAESISEWKMTLAQDKDIQNAQHILDLTHEEAQHRSREHNMTVLRMRERSKRYQCAKNEKWEELKESIRDVTKTLSQSRSEVAEIKWEITDILPQQEDSLEEKSTDNCLSQQLIFPNSSQPSLQLVQQFIASNYNENVLTLQPNYVKEKHCNEDTFMEQQ</sequence>
<feature type="coiled-coil region" evidence="1">
    <location>
        <begin position="42"/>
        <end position="76"/>
    </location>
</feature>
<keyword evidence="3" id="KW-1185">Reference proteome</keyword>
<gene>
    <name evidence="2" type="ORF">RFI_11714</name>
</gene>
<dbReference type="AlphaFoldDB" id="X6NI98"/>
<evidence type="ECO:0000256" key="1">
    <source>
        <dbReference type="SAM" id="Coils"/>
    </source>
</evidence>
<evidence type="ECO:0000313" key="3">
    <source>
        <dbReference type="Proteomes" id="UP000023152"/>
    </source>
</evidence>
<dbReference type="Proteomes" id="UP000023152">
    <property type="component" value="Unassembled WGS sequence"/>
</dbReference>
<keyword evidence="1" id="KW-0175">Coiled coil</keyword>
<evidence type="ECO:0000313" key="2">
    <source>
        <dbReference type="EMBL" id="ETO25424.1"/>
    </source>
</evidence>